<dbReference type="Pfam" id="PF00400">
    <property type="entry name" value="WD40"/>
    <property type="match status" value="1"/>
</dbReference>
<gene>
    <name evidence="1" type="ORF">RRG08_062519</name>
</gene>
<reference evidence="1" key="1">
    <citation type="journal article" date="2023" name="G3 (Bethesda)">
        <title>A reference genome for the long-term kleptoplast-retaining sea slug Elysia crispata morphotype clarki.</title>
        <authorList>
            <person name="Eastman K.E."/>
            <person name="Pendleton A.L."/>
            <person name="Shaikh M.A."/>
            <person name="Suttiyut T."/>
            <person name="Ogas R."/>
            <person name="Tomko P."/>
            <person name="Gavelis G."/>
            <person name="Widhalm J.R."/>
            <person name="Wisecaver J.H."/>
        </authorList>
    </citation>
    <scope>NUCLEOTIDE SEQUENCE</scope>
    <source>
        <strain evidence="1">ECLA1</strain>
    </source>
</reference>
<dbReference type="PANTHER" id="PTHR45589">
    <property type="entry name" value="WD REPEAT DOMAIN 62, ISOFORM G"/>
    <property type="match status" value="1"/>
</dbReference>
<feature type="non-terminal residue" evidence="1">
    <location>
        <position position="1"/>
    </location>
</feature>
<dbReference type="InterPro" id="IPR036322">
    <property type="entry name" value="WD40_repeat_dom_sf"/>
</dbReference>
<dbReference type="InterPro" id="IPR052779">
    <property type="entry name" value="WDR62"/>
</dbReference>
<dbReference type="Gene3D" id="2.130.10.10">
    <property type="entry name" value="YVTN repeat-like/Quinoprotein amine dehydrogenase"/>
    <property type="match status" value="3"/>
</dbReference>
<organism evidence="1 2">
    <name type="scientific">Elysia crispata</name>
    <name type="common">lettuce slug</name>
    <dbReference type="NCBI Taxonomy" id="231223"/>
    <lineage>
        <taxon>Eukaryota</taxon>
        <taxon>Metazoa</taxon>
        <taxon>Spiralia</taxon>
        <taxon>Lophotrochozoa</taxon>
        <taxon>Mollusca</taxon>
        <taxon>Gastropoda</taxon>
        <taxon>Heterobranchia</taxon>
        <taxon>Euthyneura</taxon>
        <taxon>Panpulmonata</taxon>
        <taxon>Sacoglossa</taxon>
        <taxon>Placobranchoidea</taxon>
        <taxon>Plakobranchidae</taxon>
        <taxon>Elysia</taxon>
    </lineage>
</organism>
<keyword evidence="2" id="KW-1185">Reference proteome</keyword>
<comment type="caution">
    <text evidence="1">The sequence shown here is derived from an EMBL/GenBank/DDBJ whole genome shotgun (WGS) entry which is preliminary data.</text>
</comment>
<evidence type="ECO:0000313" key="2">
    <source>
        <dbReference type="Proteomes" id="UP001283361"/>
    </source>
</evidence>
<protein>
    <submittedName>
        <fullName evidence="1">Uncharacterized protein</fullName>
    </submittedName>
</protein>
<name>A0AAE0ZD38_9GAST</name>
<dbReference type="Proteomes" id="UP001283361">
    <property type="component" value="Unassembled WGS sequence"/>
</dbReference>
<dbReference type="EMBL" id="JAWDGP010004215">
    <property type="protein sequence ID" value="KAK3766511.1"/>
    <property type="molecule type" value="Genomic_DNA"/>
</dbReference>
<dbReference type="SMART" id="SM00320">
    <property type="entry name" value="WD40"/>
    <property type="match status" value="5"/>
</dbReference>
<dbReference type="InterPro" id="IPR015943">
    <property type="entry name" value="WD40/YVTN_repeat-like_dom_sf"/>
</dbReference>
<proteinExistence type="predicted"/>
<dbReference type="PANTHER" id="PTHR45589:SF1">
    <property type="entry name" value="WD REPEAT DOMAIN 62, ISOFORM G"/>
    <property type="match status" value="1"/>
</dbReference>
<evidence type="ECO:0000313" key="1">
    <source>
        <dbReference type="EMBL" id="KAK3766511.1"/>
    </source>
</evidence>
<dbReference type="AlphaFoldDB" id="A0AAE0ZD38"/>
<dbReference type="InterPro" id="IPR001680">
    <property type="entry name" value="WD40_rpt"/>
</dbReference>
<dbReference type="SUPFAM" id="SSF50978">
    <property type="entry name" value="WD40 repeat-like"/>
    <property type="match status" value="1"/>
</dbReference>
<accession>A0AAE0ZD38</accession>
<sequence>EIYAMDVSANSQYFVTVGNKHVKFYYLETKRWSGGQDRTCPIPLTCRYGMLDNLKENCFCDVACGQGDNCYVFVITTSGILCQISSNRFLERWVNVNMSHASSLSTDGQHVFVGGCQGIIRMFNAYNLKIVLTLPRPHCLGLDIAQVMSSEDVQTQTFSGVDERATNMPPSEELVVAAEAAQYSSSTSGMNSSDGGQTSSGSHPGVIALTFDPRQHCLTVVYEDHSLYIWGLLESGREDGGFHFQKRYSSMYHRGGVWDLTTYPVAPATVRGQQADALADAGGEQEVGGALPPGALLSVSADGTLRAWDVNADICQESVLKRNCVSPQCLKIVYGERQEPGCQGKTHELPARRVAKPLDCLPGTVPSRHKKQGFTVLSVCPTGVHIATGNRHGRLSIYDTNSMRVAATMHAHEAEITTLAYSITDNYKVLASGSRDRMIHVMDAARGYQLLTTLDDHSSTITAINFTYISHYMIMVSNVILAT</sequence>